<evidence type="ECO:0000256" key="2">
    <source>
        <dbReference type="SAM" id="Phobius"/>
    </source>
</evidence>
<dbReference type="InterPro" id="IPR027268">
    <property type="entry name" value="Peptidase_M4/M1_CTD_sf"/>
</dbReference>
<dbReference type="RefSeq" id="WP_378015616.1">
    <property type="nucleotide sequence ID" value="NZ_JBHSKT010000001.1"/>
</dbReference>
<feature type="transmembrane region" description="Helical" evidence="2">
    <location>
        <begin position="249"/>
        <end position="271"/>
    </location>
</feature>
<name>A0ABW0E845_9BACT</name>
<evidence type="ECO:0000313" key="4">
    <source>
        <dbReference type="EMBL" id="MFC5269235.1"/>
    </source>
</evidence>
<dbReference type="GO" id="GO:0004177">
    <property type="term" value="F:aminopeptidase activity"/>
    <property type="evidence" value="ECO:0007669"/>
    <property type="project" value="UniProtKB-KW"/>
</dbReference>
<feature type="transmembrane region" description="Helical" evidence="2">
    <location>
        <begin position="20"/>
        <end position="38"/>
    </location>
</feature>
<accession>A0ABW0E845</accession>
<feature type="transmembrane region" description="Helical" evidence="2">
    <location>
        <begin position="415"/>
        <end position="436"/>
    </location>
</feature>
<dbReference type="SUPFAM" id="SSF55486">
    <property type="entry name" value="Metalloproteases ('zincins'), catalytic domain"/>
    <property type="match status" value="1"/>
</dbReference>
<feature type="transmembrane region" description="Helical" evidence="2">
    <location>
        <begin position="150"/>
        <end position="173"/>
    </location>
</feature>
<feature type="transmembrane region" description="Helical" evidence="2">
    <location>
        <begin position="532"/>
        <end position="550"/>
    </location>
</feature>
<keyword evidence="4" id="KW-0031">Aminopeptidase</keyword>
<keyword evidence="2" id="KW-0472">Membrane</keyword>
<feature type="transmembrane region" description="Helical" evidence="2">
    <location>
        <begin position="105"/>
        <end position="130"/>
    </location>
</feature>
<feature type="transmembrane region" description="Helical" evidence="2">
    <location>
        <begin position="571"/>
        <end position="592"/>
    </location>
</feature>
<keyword evidence="2" id="KW-0812">Transmembrane</keyword>
<dbReference type="Gene3D" id="1.10.390.10">
    <property type="entry name" value="Neutral Protease Domain 2"/>
    <property type="match status" value="1"/>
</dbReference>
<sequence length="1203" mass="137561">MFSEIFLFELKYRLRRPATYIYFALLFAIGFLFMNIMGGAFQNVTASAGGKVFVNSPAALAGVISGISYFGVLIISAIMGNAIYRDFEHRTHALFYTTPINKWEYLGARFLGSFLITMLVFSGIALGLMFGELPWPWLQAEKFGPFNIMAYVQPYLLIIWPNMLFIGAIFFTLATLTRNVLSTYIGSILFLVLYGVSKSLTSDLDNEFLVTLLDPMGNAAMEFTTKYWTVADQNNRLLPLNTEILLNRLIWLGVGLAILAGCYFRFSFSFFASEGKANSKPTGEKSNVSASTRFLLPEVNPTYTKSQSLNQYWRLLKLEFLGIVKNVYFIAIAFAGMVFLFVSGTQIGKMYDTTTFPVTSQVIMVLTSSFYLFLLIIIIYYSGELVWRERDTRMNQIYDALPIPNWVPFASKLSALMLIQVVLLALVMVCGMIIQLAKGYFELDPMLYLKGLFGLQLIDLFMLCVLAMLVQVVVNNKYLGHFVVVAYYMFTLFQGQMGLEHNLLSFSSDPGVRYSAMNSYGHFIGPFILFKIYWGAFAVLLALIANLLWVRGTETLLKWRLKVARLNLTRSTGFVAAVALLVFLTSGGFIFYNTNVLNEYTTSKESEQEQATYEQTYKKYDGIPQPRIVASKLNVDIFPNERAFLVKGHFWLKNKTNVAIDSIHVNTSDDLDIRQLGLSRSYKNVLRDKNAGYYIYRLSHALQPGDSVQLLMDLKYDTKGFKNSGSNTNIVYNGTFFNSEYLPSIGYNRSAEIYDESTRKKYGLPAKERMASVYDTTAYGNTYISSDADWIAFEATVSTVPNQIAIAPGYLQKEWQQNGRRYFHYKMDSKILNFYSFLSADYQVKKDKWNDVALEIYYHKGHEYNLDRMMKGVKASLDYYTKNFGPYQHRQVRILEFPGYASFAQSFPNTIPFSESIGFIADVDDEDEEDVDYPFYVTAHEVAHQWWAHQVIGADVQGGTLLSETMSQYSALMVMKKNYGADRMKKFLKYEMDDYLGGRSMEDKKELPLYKVENQQYIHYNKGSVVMYALADYLGEDKLNGAIKEYLNKVKFQEAPYTTSLEFVSYIKKATPDSLQYLVKDMFENITLYENKAKELTYTQLKDGRYKVTLNLEAKKFYADSLGNEKEAKMNDYIDVAVFTYKKEKGATKGKDVPVYFEKKRMKTGQNKLEIFVKEKPSKAGIDPYNKLIDRTPDDNLKSVTKV</sequence>
<feature type="domain" description="Peptidase M1 membrane alanine aminopeptidase" evidence="3">
    <location>
        <begin position="872"/>
        <end position="1074"/>
    </location>
</feature>
<reference evidence="5" key="1">
    <citation type="journal article" date="2019" name="Int. J. Syst. Evol. Microbiol.">
        <title>The Global Catalogue of Microorganisms (GCM) 10K type strain sequencing project: providing services to taxonomists for standard genome sequencing and annotation.</title>
        <authorList>
            <consortium name="The Broad Institute Genomics Platform"/>
            <consortium name="The Broad Institute Genome Sequencing Center for Infectious Disease"/>
            <person name="Wu L."/>
            <person name="Ma J."/>
        </authorList>
    </citation>
    <scope>NUCLEOTIDE SEQUENCE [LARGE SCALE GENOMIC DNA]</scope>
    <source>
        <strain evidence="5">KACC 12602</strain>
    </source>
</reference>
<dbReference type="Pfam" id="PF01433">
    <property type="entry name" value="Peptidase_M1"/>
    <property type="match status" value="1"/>
</dbReference>
<feature type="transmembrane region" description="Helical" evidence="2">
    <location>
        <begin position="448"/>
        <end position="470"/>
    </location>
</feature>
<keyword evidence="2" id="KW-1133">Transmembrane helix</keyword>
<dbReference type="EMBL" id="JBHSKT010000001">
    <property type="protein sequence ID" value="MFC5269235.1"/>
    <property type="molecule type" value="Genomic_DNA"/>
</dbReference>
<feature type="region of interest" description="Disordered" evidence="1">
    <location>
        <begin position="1183"/>
        <end position="1203"/>
    </location>
</feature>
<evidence type="ECO:0000259" key="3">
    <source>
        <dbReference type="Pfam" id="PF01433"/>
    </source>
</evidence>
<evidence type="ECO:0000313" key="5">
    <source>
        <dbReference type="Proteomes" id="UP001596161"/>
    </source>
</evidence>
<evidence type="ECO:0000256" key="1">
    <source>
        <dbReference type="SAM" id="MobiDB-lite"/>
    </source>
</evidence>
<organism evidence="4 5">
    <name type="scientific">Adhaeribacter terreus</name>
    <dbReference type="NCBI Taxonomy" id="529703"/>
    <lineage>
        <taxon>Bacteria</taxon>
        <taxon>Pseudomonadati</taxon>
        <taxon>Bacteroidota</taxon>
        <taxon>Cytophagia</taxon>
        <taxon>Cytophagales</taxon>
        <taxon>Hymenobacteraceae</taxon>
        <taxon>Adhaeribacter</taxon>
    </lineage>
</organism>
<keyword evidence="4" id="KW-0645">Protease</keyword>
<dbReference type="Pfam" id="PF12730">
    <property type="entry name" value="ABC2_membrane_4"/>
    <property type="match status" value="1"/>
</dbReference>
<keyword evidence="4" id="KW-0378">Hydrolase</keyword>
<feature type="transmembrane region" description="Helical" evidence="2">
    <location>
        <begin position="362"/>
        <end position="383"/>
    </location>
</feature>
<proteinExistence type="predicted"/>
<comment type="caution">
    <text evidence="4">The sequence shown here is derived from an EMBL/GenBank/DDBJ whole genome shotgun (WGS) entry which is preliminary data.</text>
</comment>
<keyword evidence="5" id="KW-1185">Reference proteome</keyword>
<feature type="transmembrane region" description="Helical" evidence="2">
    <location>
        <begin position="320"/>
        <end position="342"/>
    </location>
</feature>
<protein>
    <submittedName>
        <fullName evidence="4">ABC transporter permease/M1 family aminopeptidase</fullName>
    </submittedName>
</protein>
<gene>
    <name evidence="4" type="ORF">ACFPIB_01350</name>
</gene>
<feature type="transmembrane region" description="Helical" evidence="2">
    <location>
        <begin position="58"/>
        <end position="84"/>
    </location>
</feature>
<dbReference type="Proteomes" id="UP001596161">
    <property type="component" value="Unassembled WGS sequence"/>
</dbReference>
<feature type="compositionally biased region" description="Basic and acidic residues" evidence="1">
    <location>
        <begin position="1188"/>
        <end position="1197"/>
    </location>
</feature>
<dbReference type="InterPro" id="IPR014782">
    <property type="entry name" value="Peptidase_M1_dom"/>
</dbReference>
<feature type="transmembrane region" description="Helical" evidence="2">
    <location>
        <begin position="482"/>
        <end position="499"/>
    </location>
</feature>
<feature type="transmembrane region" description="Helical" evidence="2">
    <location>
        <begin position="180"/>
        <end position="197"/>
    </location>
</feature>